<dbReference type="GO" id="GO:0005886">
    <property type="term" value="C:plasma membrane"/>
    <property type="evidence" value="ECO:0007669"/>
    <property type="project" value="UniProtKB-SubCell"/>
</dbReference>
<dbReference type="GO" id="GO:0015628">
    <property type="term" value="P:protein secretion by the type II secretion system"/>
    <property type="evidence" value="ECO:0007669"/>
    <property type="project" value="InterPro"/>
</dbReference>
<protein>
    <recommendedName>
        <fullName evidence="3">Type II secretion system core protein G</fullName>
    </recommendedName>
</protein>
<dbReference type="Pfam" id="PF07963">
    <property type="entry name" value="N_methyl"/>
    <property type="match status" value="1"/>
</dbReference>
<evidence type="ECO:0000313" key="13">
    <source>
        <dbReference type="Proteomes" id="UP000708298"/>
    </source>
</evidence>
<evidence type="ECO:0000256" key="4">
    <source>
        <dbReference type="ARBA" id="ARBA00022475"/>
    </source>
</evidence>
<dbReference type="InterPro" id="IPR000983">
    <property type="entry name" value="Bac_GSPG_pilin"/>
</dbReference>
<evidence type="ECO:0000256" key="3">
    <source>
        <dbReference type="ARBA" id="ARBA00020042"/>
    </source>
</evidence>
<keyword evidence="5" id="KW-0488">Methylation</keyword>
<keyword evidence="8 10" id="KW-1133">Transmembrane helix</keyword>
<accession>A0A963YTY6</accession>
<dbReference type="PANTHER" id="PTHR30093">
    <property type="entry name" value="GENERAL SECRETION PATHWAY PROTEIN G"/>
    <property type="match status" value="1"/>
</dbReference>
<keyword evidence="7 10" id="KW-0812">Transmembrane</keyword>
<keyword evidence="9 10" id="KW-0472">Membrane</keyword>
<dbReference type="AlphaFoldDB" id="A0A963YTY6"/>
<dbReference type="GO" id="GO:0015627">
    <property type="term" value="C:type II protein secretion system complex"/>
    <property type="evidence" value="ECO:0007669"/>
    <property type="project" value="InterPro"/>
</dbReference>
<gene>
    <name evidence="12" type="primary">gspG</name>
    <name evidence="12" type="ORF">ASILVAE211_17350</name>
</gene>
<sequence>MVRKKAKMAADEGFTLLEVLVVIVIIGLLVGFVAPAVLRQLGGARVSVAKQSIERLGSILDMYKLDVGTYPSSADGLSALVTQPSDVSNWSGPYLKSDGNLLDPWNHPYVYRNPSNRAGLDYDLCSAGPNGQNGSADSRDMICNR</sequence>
<dbReference type="EMBL" id="JAESVB010000009">
    <property type="protein sequence ID" value="MCB8876964.1"/>
    <property type="molecule type" value="Genomic_DNA"/>
</dbReference>
<evidence type="ECO:0000256" key="1">
    <source>
        <dbReference type="ARBA" id="ARBA00004377"/>
    </source>
</evidence>
<evidence type="ECO:0000256" key="10">
    <source>
        <dbReference type="SAM" id="Phobius"/>
    </source>
</evidence>
<organism evidence="12 13">
    <name type="scientific">Acidisoma silvae</name>
    <dbReference type="NCBI Taxonomy" id="2802396"/>
    <lineage>
        <taxon>Bacteria</taxon>
        <taxon>Pseudomonadati</taxon>
        <taxon>Pseudomonadota</taxon>
        <taxon>Alphaproteobacteria</taxon>
        <taxon>Acetobacterales</taxon>
        <taxon>Acidocellaceae</taxon>
        <taxon>Acidisoma</taxon>
    </lineage>
</organism>
<dbReference type="Gene3D" id="3.30.700.10">
    <property type="entry name" value="Glycoprotein, Type 4 Pilin"/>
    <property type="match status" value="1"/>
</dbReference>
<evidence type="ECO:0000313" key="12">
    <source>
        <dbReference type="EMBL" id="MCB8876964.1"/>
    </source>
</evidence>
<dbReference type="PANTHER" id="PTHR30093:SF44">
    <property type="entry name" value="TYPE II SECRETION SYSTEM CORE PROTEIN G"/>
    <property type="match status" value="1"/>
</dbReference>
<dbReference type="Pfam" id="PF08334">
    <property type="entry name" value="T2SSG"/>
    <property type="match status" value="1"/>
</dbReference>
<name>A0A963YTY6_9PROT</name>
<reference evidence="12" key="1">
    <citation type="journal article" date="2021" name="Microorganisms">
        <title>Acidisoma silvae sp. nov. and Acidisomacellulosilytica sp. nov., Two Acidophilic Bacteria Isolated from Decaying Wood, Hydrolyzing Cellulose and Producing Poly-3-hydroxybutyrate.</title>
        <authorList>
            <person name="Mieszkin S."/>
            <person name="Pouder E."/>
            <person name="Uroz S."/>
            <person name="Simon-Colin C."/>
            <person name="Alain K."/>
        </authorList>
    </citation>
    <scope>NUCLEOTIDE SEQUENCE</scope>
    <source>
        <strain evidence="12">HW T2.11</strain>
    </source>
</reference>
<evidence type="ECO:0000259" key="11">
    <source>
        <dbReference type="Pfam" id="PF08334"/>
    </source>
</evidence>
<evidence type="ECO:0000256" key="2">
    <source>
        <dbReference type="ARBA" id="ARBA00009984"/>
    </source>
</evidence>
<dbReference type="Proteomes" id="UP000708298">
    <property type="component" value="Unassembled WGS sequence"/>
</dbReference>
<comment type="subcellular location">
    <subcellularLocation>
        <location evidence="1">Cell inner membrane</location>
        <topology evidence="1">Single-pass membrane protein</topology>
    </subcellularLocation>
</comment>
<evidence type="ECO:0000256" key="5">
    <source>
        <dbReference type="ARBA" id="ARBA00022481"/>
    </source>
</evidence>
<evidence type="ECO:0000256" key="7">
    <source>
        <dbReference type="ARBA" id="ARBA00022692"/>
    </source>
</evidence>
<evidence type="ECO:0000256" key="6">
    <source>
        <dbReference type="ARBA" id="ARBA00022519"/>
    </source>
</evidence>
<dbReference type="InterPro" id="IPR045584">
    <property type="entry name" value="Pilin-like"/>
</dbReference>
<feature type="transmembrane region" description="Helical" evidence="10">
    <location>
        <begin position="20"/>
        <end position="38"/>
    </location>
</feature>
<keyword evidence="4" id="KW-1003">Cell membrane</keyword>
<keyword evidence="13" id="KW-1185">Reference proteome</keyword>
<comment type="similarity">
    <text evidence="2">Belongs to the GSP G family.</text>
</comment>
<dbReference type="InterPro" id="IPR012902">
    <property type="entry name" value="N_methyl_site"/>
</dbReference>
<evidence type="ECO:0000256" key="9">
    <source>
        <dbReference type="ARBA" id="ARBA00023136"/>
    </source>
</evidence>
<dbReference type="PRINTS" id="PR00813">
    <property type="entry name" value="BCTERIALGSPG"/>
</dbReference>
<dbReference type="NCBIfam" id="TIGR02532">
    <property type="entry name" value="IV_pilin_GFxxxE"/>
    <property type="match status" value="1"/>
</dbReference>
<dbReference type="InterPro" id="IPR010054">
    <property type="entry name" value="Type2_sec_GspG"/>
</dbReference>
<dbReference type="InterPro" id="IPR013545">
    <property type="entry name" value="T2SS_protein-GspG_C"/>
</dbReference>
<dbReference type="SUPFAM" id="SSF54523">
    <property type="entry name" value="Pili subunits"/>
    <property type="match status" value="1"/>
</dbReference>
<proteinExistence type="inferred from homology"/>
<evidence type="ECO:0000256" key="8">
    <source>
        <dbReference type="ARBA" id="ARBA00022989"/>
    </source>
</evidence>
<dbReference type="NCBIfam" id="TIGR01710">
    <property type="entry name" value="typeII_sec_gspG"/>
    <property type="match status" value="1"/>
</dbReference>
<keyword evidence="6" id="KW-0997">Cell inner membrane</keyword>
<comment type="caution">
    <text evidence="12">The sequence shown here is derived from an EMBL/GenBank/DDBJ whole genome shotgun (WGS) entry which is preliminary data.</text>
</comment>
<feature type="domain" description="Type II secretion system protein GspG C-terminal" evidence="11">
    <location>
        <begin position="37"/>
        <end position="144"/>
    </location>
</feature>
<dbReference type="PROSITE" id="PS00409">
    <property type="entry name" value="PROKAR_NTER_METHYL"/>
    <property type="match status" value="1"/>
</dbReference>
<reference evidence="12" key="2">
    <citation type="submission" date="2021-01" db="EMBL/GenBank/DDBJ databases">
        <authorList>
            <person name="Mieszkin S."/>
            <person name="Pouder E."/>
            <person name="Alain K."/>
        </authorList>
    </citation>
    <scope>NUCLEOTIDE SEQUENCE</scope>
    <source>
        <strain evidence="12">HW T2.11</strain>
    </source>
</reference>